<dbReference type="AlphaFoldDB" id="A0A6J6X8F6"/>
<keyword evidence="2" id="KW-0472">Membrane</keyword>
<sequence>MTDAGFVIASWVITALVLGGYALRIALRTAVARGQRTLFKPAGSQAPKAPMDPKASMSGEGLDQ</sequence>
<evidence type="ECO:0000313" key="3">
    <source>
        <dbReference type="EMBL" id="CAB4792103.1"/>
    </source>
</evidence>
<feature type="region of interest" description="Disordered" evidence="1">
    <location>
        <begin position="39"/>
        <end position="64"/>
    </location>
</feature>
<evidence type="ECO:0000256" key="2">
    <source>
        <dbReference type="SAM" id="Phobius"/>
    </source>
</evidence>
<gene>
    <name evidence="3" type="ORF">UFOPK2925_01553</name>
</gene>
<reference evidence="3" key="1">
    <citation type="submission" date="2020-05" db="EMBL/GenBank/DDBJ databases">
        <authorList>
            <person name="Chiriac C."/>
            <person name="Salcher M."/>
            <person name="Ghai R."/>
            <person name="Kavagutti S V."/>
        </authorList>
    </citation>
    <scope>NUCLEOTIDE SEQUENCE</scope>
</reference>
<protein>
    <submittedName>
        <fullName evidence="3">Unannotated protein</fullName>
    </submittedName>
</protein>
<keyword evidence="2" id="KW-1133">Transmembrane helix</keyword>
<feature type="transmembrane region" description="Helical" evidence="2">
    <location>
        <begin position="6"/>
        <end position="27"/>
    </location>
</feature>
<name>A0A6J6X8F6_9ZZZZ</name>
<proteinExistence type="predicted"/>
<keyword evidence="2" id="KW-0812">Transmembrane</keyword>
<dbReference type="EMBL" id="CAEZZU010000296">
    <property type="protein sequence ID" value="CAB4792103.1"/>
    <property type="molecule type" value="Genomic_DNA"/>
</dbReference>
<accession>A0A6J6X8F6</accession>
<evidence type="ECO:0000256" key="1">
    <source>
        <dbReference type="SAM" id="MobiDB-lite"/>
    </source>
</evidence>
<organism evidence="3">
    <name type="scientific">freshwater metagenome</name>
    <dbReference type="NCBI Taxonomy" id="449393"/>
    <lineage>
        <taxon>unclassified sequences</taxon>
        <taxon>metagenomes</taxon>
        <taxon>ecological metagenomes</taxon>
    </lineage>
</organism>